<dbReference type="GO" id="GO:0030420">
    <property type="term" value="P:establishment of competence for transformation"/>
    <property type="evidence" value="ECO:0007669"/>
    <property type="project" value="InterPro"/>
</dbReference>
<feature type="transmembrane region" description="Helical" evidence="6">
    <location>
        <begin position="20"/>
        <end position="50"/>
    </location>
</feature>
<dbReference type="PANTHER" id="PTHR30619:SF1">
    <property type="entry name" value="RECOMBINATION PROTEIN 2"/>
    <property type="match status" value="1"/>
</dbReference>
<dbReference type="NCBIfam" id="TIGR00360">
    <property type="entry name" value="ComEC_N-term"/>
    <property type="match status" value="1"/>
</dbReference>
<dbReference type="InterPro" id="IPR001279">
    <property type="entry name" value="Metallo-B-lactamas"/>
</dbReference>
<evidence type="ECO:0000313" key="9">
    <source>
        <dbReference type="Proteomes" id="UP000007844"/>
    </source>
</evidence>
<gene>
    <name evidence="8" type="ORF">Desaf_0067</name>
</gene>
<dbReference type="NCBIfam" id="TIGR00361">
    <property type="entry name" value="ComEC_Rec2"/>
    <property type="match status" value="1"/>
</dbReference>
<feature type="transmembrane region" description="Helical" evidence="6">
    <location>
        <begin position="62"/>
        <end position="79"/>
    </location>
</feature>
<dbReference type="InterPro" id="IPR035681">
    <property type="entry name" value="ComA-like_MBL"/>
</dbReference>
<accession>F3YTP9</accession>
<keyword evidence="2" id="KW-1003">Cell membrane</keyword>
<dbReference type="eggNOG" id="COG0658">
    <property type="taxonomic scope" value="Bacteria"/>
</dbReference>
<name>F3YTP9_DESAF</name>
<reference evidence="8 9" key="1">
    <citation type="journal article" date="2011" name="J. Bacteriol.">
        <title>Genome sequence of the mercury-methylating and pleomorphic Desulfovibrio africanus Strain Walvis Bay.</title>
        <authorList>
            <person name="Brown S.D."/>
            <person name="Wall J.D."/>
            <person name="Kucken A.M."/>
            <person name="Gilmour C.C."/>
            <person name="Podar M."/>
            <person name="Brandt C.C."/>
            <person name="Teshima H."/>
            <person name="Detter J.C."/>
            <person name="Han C.S."/>
            <person name="Land M.L."/>
            <person name="Lucas S."/>
            <person name="Han J."/>
            <person name="Pennacchio L."/>
            <person name="Nolan M."/>
            <person name="Pitluck S."/>
            <person name="Woyke T."/>
            <person name="Goodwin L."/>
            <person name="Palumbo A.V."/>
            <person name="Elias D.A."/>
        </authorList>
    </citation>
    <scope>NUCLEOTIDE SEQUENCE [LARGE SCALE GENOMIC DNA]</scope>
    <source>
        <strain evidence="8 9">Walvis Bay</strain>
    </source>
</reference>
<evidence type="ECO:0000313" key="8">
    <source>
        <dbReference type="EMBL" id="EGJ48430.1"/>
    </source>
</evidence>
<dbReference type="SMART" id="SM00849">
    <property type="entry name" value="Lactamase_B"/>
    <property type="match status" value="1"/>
</dbReference>
<feature type="transmembrane region" description="Helical" evidence="6">
    <location>
        <begin position="444"/>
        <end position="465"/>
    </location>
</feature>
<dbReference type="Pfam" id="PF00753">
    <property type="entry name" value="Lactamase_B"/>
    <property type="match status" value="1"/>
</dbReference>
<dbReference type="AlphaFoldDB" id="F3YTP9"/>
<feature type="transmembrane region" description="Helical" evidence="6">
    <location>
        <begin position="263"/>
        <end position="285"/>
    </location>
</feature>
<evidence type="ECO:0000259" key="7">
    <source>
        <dbReference type="SMART" id="SM00849"/>
    </source>
</evidence>
<feature type="transmembrane region" description="Helical" evidence="6">
    <location>
        <begin position="409"/>
        <end position="432"/>
    </location>
</feature>
<comment type="subcellular location">
    <subcellularLocation>
        <location evidence="1">Cell membrane</location>
        <topology evidence="1">Multi-pass membrane protein</topology>
    </subcellularLocation>
</comment>
<sequence>MPRTDPIATRRSTAPPLLPWQVHLLALVLGILAYRHSLATGFCAGLLYVAVALVRGRWSAPFPYVLAFALGLLLAWWRMPTAPLVEPEWMLAGEKVRIAGRVLSVEAREDQRLQIVLDQVRCTRPTGAFQDLPGRLVWTWQYPGAWPGPGQDVSFTAKVWPARSFANPGTWDTRFYWARQGVFHRAYTRGQDGGRGADVRLAGEASWSWQTRFALRERLLELTEPLEGSQGRALLMALIMGDRFLLDRATREDMADASLAHTLALSGLHLGIVAGMGWLAAWIAGHARPSIHLRLPRPRLAVLLGLPPVLLYLWLGGATPSLLRAAVMYASWGLLLWLGRGRVLLDGLFLALALILAWNPLMAFDLGLQMSAVAVAGMALTLPRFFSWAEALADSGAHIPSSLNKAVRFLAKSAAVTVAANLALLPIVLANFGQIGVGLYWNLLWVPLLGLLIMPLGFCGMLLALLPALGPAAAQCLSLDAAILEALTDLLTAARHWGLTPVLTASIPLWPQMAGYWLLLAYLFVRRGLTPERERVLVLLVFVLLAGPTLWQNLQPVRSLRMTMLDVGQGQCILLETPQGRRYLIDGGGTSGSGFDVGEAVVAKVLARNAPAVLDGIILSHADTDHARGLIHIVRNFRVGFFASNGDWGDSAHAAQLRIALADKGVEQRQWRAGQAYRIGQDVVLEAVHPMLDQGDNLERNDASLALRLVWRGKGLALISGDLHQSGLKILLARGADLRCEALILPHHGSDSSLSPELYQRASPRLVLASSGYLNRWGFPGPKVRKALAESSLPLWTTADCGAMTLSWDDPAEKARLETYLACQPASSQP</sequence>
<keyword evidence="9" id="KW-1185">Reference proteome</keyword>
<dbReference type="Gene3D" id="3.60.15.10">
    <property type="entry name" value="Ribonuclease Z/Hydroxyacylglutathione hydrolase-like"/>
    <property type="match status" value="1"/>
</dbReference>
<dbReference type="InterPro" id="IPR036866">
    <property type="entry name" value="RibonucZ/Hydroxyglut_hydro"/>
</dbReference>
<dbReference type="Pfam" id="PF13567">
    <property type="entry name" value="DUF4131"/>
    <property type="match status" value="1"/>
</dbReference>
<dbReference type="SUPFAM" id="SSF56281">
    <property type="entry name" value="Metallo-hydrolase/oxidoreductase"/>
    <property type="match status" value="1"/>
</dbReference>
<dbReference type="RefSeq" id="WP_014258306.1">
    <property type="nucleotide sequence ID" value="NC_016629.1"/>
</dbReference>
<feature type="transmembrane region" description="Helical" evidence="6">
    <location>
        <begin position="343"/>
        <end position="361"/>
    </location>
</feature>
<dbReference type="InterPro" id="IPR052159">
    <property type="entry name" value="Competence_DNA_uptake"/>
</dbReference>
<dbReference type="STRING" id="690850.Desaf_0067"/>
<evidence type="ECO:0000256" key="2">
    <source>
        <dbReference type="ARBA" id="ARBA00022475"/>
    </source>
</evidence>
<dbReference type="InterPro" id="IPR004797">
    <property type="entry name" value="Competence_ComEC/Rec2"/>
</dbReference>
<dbReference type="KEGG" id="daf:Desaf_0067"/>
<feature type="transmembrane region" description="Helical" evidence="6">
    <location>
        <begin position="297"/>
        <end position="315"/>
    </location>
</feature>
<dbReference type="Pfam" id="PF03772">
    <property type="entry name" value="Competence"/>
    <property type="match status" value="1"/>
</dbReference>
<dbReference type="GO" id="GO:0005886">
    <property type="term" value="C:plasma membrane"/>
    <property type="evidence" value="ECO:0007669"/>
    <property type="project" value="UniProtKB-SubCell"/>
</dbReference>
<dbReference type="PANTHER" id="PTHR30619">
    <property type="entry name" value="DNA INTERNALIZATION/COMPETENCE PROTEIN COMEC/REC2"/>
    <property type="match status" value="1"/>
</dbReference>
<dbReference type="InterPro" id="IPR004477">
    <property type="entry name" value="ComEC_N"/>
</dbReference>
<protein>
    <submittedName>
        <fullName evidence="8">DNA internalization-related competence protein ComEC/Rec2</fullName>
    </submittedName>
</protein>
<keyword evidence="4 6" id="KW-1133">Transmembrane helix</keyword>
<evidence type="ECO:0000256" key="3">
    <source>
        <dbReference type="ARBA" id="ARBA00022692"/>
    </source>
</evidence>
<evidence type="ECO:0000256" key="5">
    <source>
        <dbReference type="ARBA" id="ARBA00023136"/>
    </source>
</evidence>
<feature type="transmembrane region" description="Helical" evidence="6">
    <location>
        <begin position="537"/>
        <end position="554"/>
    </location>
</feature>
<proteinExistence type="predicted"/>
<keyword evidence="5 6" id="KW-0472">Membrane</keyword>
<dbReference type="Proteomes" id="UP000007844">
    <property type="component" value="Chromosome"/>
</dbReference>
<evidence type="ECO:0000256" key="6">
    <source>
        <dbReference type="SAM" id="Phobius"/>
    </source>
</evidence>
<organism evidence="8 9">
    <name type="scientific">Desulfocurvibacter africanus subsp. africanus str. Walvis Bay</name>
    <dbReference type="NCBI Taxonomy" id="690850"/>
    <lineage>
        <taxon>Bacteria</taxon>
        <taxon>Pseudomonadati</taxon>
        <taxon>Thermodesulfobacteriota</taxon>
        <taxon>Desulfovibrionia</taxon>
        <taxon>Desulfovibrionales</taxon>
        <taxon>Desulfovibrionaceae</taxon>
        <taxon>Desulfocurvibacter</taxon>
    </lineage>
</organism>
<evidence type="ECO:0000256" key="1">
    <source>
        <dbReference type="ARBA" id="ARBA00004651"/>
    </source>
</evidence>
<dbReference type="CDD" id="cd07731">
    <property type="entry name" value="ComA-like_MBL-fold"/>
    <property type="match status" value="1"/>
</dbReference>
<dbReference type="EMBL" id="CP003221">
    <property type="protein sequence ID" value="EGJ48430.1"/>
    <property type="molecule type" value="Genomic_DNA"/>
</dbReference>
<feature type="domain" description="Metallo-beta-lactamase" evidence="7">
    <location>
        <begin position="569"/>
        <end position="773"/>
    </location>
</feature>
<keyword evidence="3 6" id="KW-0812">Transmembrane</keyword>
<feature type="transmembrane region" description="Helical" evidence="6">
    <location>
        <begin position="509"/>
        <end position="525"/>
    </location>
</feature>
<dbReference type="HOGENOM" id="CLU_010363_2_0_7"/>
<dbReference type="eggNOG" id="COG2333">
    <property type="taxonomic scope" value="Bacteria"/>
</dbReference>
<dbReference type="InterPro" id="IPR025405">
    <property type="entry name" value="DUF4131"/>
</dbReference>
<evidence type="ECO:0000256" key="4">
    <source>
        <dbReference type="ARBA" id="ARBA00022989"/>
    </source>
</evidence>